<dbReference type="InterPro" id="IPR016162">
    <property type="entry name" value="Ald_DH_N"/>
</dbReference>
<dbReference type="InterPro" id="IPR016163">
    <property type="entry name" value="Ald_DH_C"/>
</dbReference>
<dbReference type="SUPFAM" id="SSF53720">
    <property type="entry name" value="ALDH-like"/>
    <property type="match status" value="1"/>
</dbReference>
<organism evidence="6 7">
    <name type="scientific">Pseudomonas cichorii</name>
    <dbReference type="NCBI Taxonomy" id="36746"/>
    <lineage>
        <taxon>Bacteria</taxon>
        <taxon>Pseudomonadati</taxon>
        <taxon>Pseudomonadota</taxon>
        <taxon>Gammaproteobacteria</taxon>
        <taxon>Pseudomonadales</taxon>
        <taxon>Pseudomonadaceae</taxon>
        <taxon>Pseudomonas</taxon>
    </lineage>
</organism>
<comment type="caution">
    <text evidence="6">The sequence shown here is derived from an EMBL/GenBank/DDBJ whole genome shotgun (WGS) entry which is preliminary data.</text>
</comment>
<dbReference type="Pfam" id="PF00171">
    <property type="entry name" value="Aldedh"/>
    <property type="match status" value="1"/>
</dbReference>
<dbReference type="CDD" id="cd07559">
    <property type="entry name" value="ALDH_ACDHII_AcoD-like"/>
    <property type="match status" value="1"/>
</dbReference>
<dbReference type="GO" id="GO:0004030">
    <property type="term" value="F:aldehyde dehydrogenase [NAD(P)+] activity"/>
    <property type="evidence" value="ECO:0007669"/>
    <property type="project" value="UniProtKB-ARBA"/>
</dbReference>
<dbReference type="PROSITE" id="PS00070">
    <property type="entry name" value="ALDEHYDE_DEHYDR_CYS"/>
    <property type="match status" value="1"/>
</dbReference>
<dbReference type="Gene3D" id="3.40.605.10">
    <property type="entry name" value="Aldehyde Dehydrogenase, Chain A, domain 1"/>
    <property type="match status" value="1"/>
</dbReference>
<reference evidence="6 7" key="1">
    <citation type="submission" date="2018-08" db="EMBL/GenBank/DDBJ databases">
        <title>Recombination of ecologically and evolutionarily significant loci maintains genetic cohesion in the Pseudomonas syringae species complex.</title>
        <authorList>
            <person name="Dillon M."/>
            <person name="Thakur S."/>
            <person name="Almeida R.N.D."/>
            <person name="Weir B.S."/>
            <person name="Guttman D.S."/>
        </authorList>
    </citation>
    <scope>NUCLEOTIDE SEQUENCE [LARGE SCALE GENOMIC DNA]</scope>
    <source>
        <strain evidence="6 7">ICMP 3353</strain>
    </source>
</reference>
<dbReference type="InterPro" id="IPR016160">
    <property type="entry name" value="Ald_DH_CS_CYS"/>
</dbReference>
<evidence type="ECO:0000256" key="4">
    <source>
        <dbReference type="RuleBase" id="RU003345"/>
    </source>
</evidence>
<dbReference type="PROSITE" id="PS00687">
    <property type="entry name" value="ALDEHYDE_DEHYDR_GLU"/>
    <property type="match status" value="1"/>
</dbReference>
<evidence type="ECO:0000313" key="6">
    <source>
        <dbReference type="EMBL" id="RMQ51328.1"/>
    </source>
</evidence>
<feature type="domain" description="Aldehyde dehydrogenase" evidence="5">
    <location>
        <begin position="85"/>
        <end position="544"/>
    </location>
</feature>
<evidence type="ECO:0000256" key="3">
    <source>
        <dbReference type="PROSITE-ProRule" id="PRU10007"/>
    </source>
</evidence>
<name>A0A3M4MBP1_PSECI</name>
<proteinExistence type="inferred from homology"/>
<dbReference type="FunFam" id="3.40.309.10:FF:000012">
    <property type="entry name" value="Betaine aldehyde dehydrogenase"/>
    <property type="match status" value="1"/>
</dbReference>
<dbReference type="InterPro" id="IPR029510">
    <property type="entry name" value="Ald_DH_CS_GLU"/>
</dbReference>
<sequence length="557" mass="60661">MKWHPVFVPEGESLRLKFMPAVGINGLILLLFSARRLTTLNSPQQESGDFTMRYAHPGTEGAIINFKERYGNYIGGEFVAPVKGQYFTNTSPITGKPIAEFPRSTAEDIDKALDAAHAAAPAWGTTSVQERSLTLLKIADRIEANLEKLAITETWDNGKAIRETLNADIPLAADHFRYFAGVLRAQEGSAAEIDGNTVAYHIHEPLGVVGQIIPWNFPILMAAWKLAPALAAGNCIVLKPAEQTPLGISVLIELIGDLLPAGVLNIVQGYGREAGEALASSKRIAKIAFTGSTPVGSHIMKLAADNIIPSTVELGGKSPNIFFEDIMSAEPEFIEKAAEGVVLAFFNQGEVCTCPSRALVQESIYPQFMEAVMKKVLKIKRGDPLDTDTMVGAQASQQQFDKILSYLEIAQSEGAELLTGGKVEKLEGDLATGYYIQPTLLKGNNKMRVFQEEIFGPVVSVTTFKDEAEALAIANDTEFGLGAGVWTRDINRAYRVGRAIKAGRVWTNCYHLYPAHAAFGGYKKSGVGRETHKIALEHYQQTKNLLVSYDINPLGFF</sequence>
<evidence type="ECO:0000259" key="5">
    <source>
        <dbReference type="Pfam" id="PF00171"/>
    </source>
</evidence>
<protein>
    <submittedName>
        <fullName evidence="6">Aldehyde dehydrogenase protein</fullName>
    </submittedName>
</protein>
<gene>
    <name evidence="6" type="ORF">ALQ04_05186</name>
</gene>
<evidence type="ECO:0000256" key="1">
    <source>
        <dbReference type="ARBA" id="ARBA00009986"/>
    </source>
</evidence>
<accession>A0A3M4MBP1</accession>
<dbReference type="AlphaFoldDB" id="A0A3M4MBP1"/>
<keyword evidence="2 4" id="KW-0560">Oxidoreductase</keyword>
<dbReference type="EMBL" id="RBRE01000001">
    <property type="protein sequence ID" value="RMQ51328.1"/>
    <property type="molecule type" value="Genomic_DNA"/>
</dbReference>
<dbReference type="Gene3D" id="3.40.309.10">
    <property type="entry name" value="Aldehyde Dehydrogenase, Chain A, domain 2"/>
    <property type="match status" value="1"/>
</dbReference>
<dbReference type="FunFam" id="3.40.605.10:FF:000001">
    <property type="entry name" value="Aldehyde dehydrogenase 1"/>
    <property type="match status" value="1"/>
</dbReference>
<comment type="similarity">
    <text evidence="1 4">Belongs to the aldehyde dehydrogenase family.</text>
</comment>
<evidence type="ECO:0000256" key="2">
    <source>
        <dbReference type="ARBA" id="ARBA00023002"/>
    </source>
</evidence>
<dbReference type="PANTHER" id="PTHR43111">
    <property type="entry name" value="ALDEHYDE DEHYDROGENASE B-RELATED"/>
    <property type="match status" value="1"/>
</dbReference>
<dbReference type="PANTHER" id="PTHR43111:SF1">
    <property type="entry name" value="ALDEHYDE DEHYDROGENASE B-RELATED"/>
    <property type="match status" value="1"/>
</dbReference>
<feature type="active site" evidence="3">
    <location>
        <position position="313"/>
    </location>
</feature>
<evidence type="ECO:0000313" key="7">
    <source>
        <dbReference type="Proteomes" id="UP000277236"/>
    </source>
</evidence>
<dbReference type="Proteomes" id="UP000277236">
    <property type="component" value="Unassembled WGS sequence"/>
</dbReference>
<dbReference type="InterPro" id="IPR015590">
    <property type="entry name" value="Aldehyde_DH_dom"/>
</dbReference>
<dbReference type="InterPro" id="IPR016161">
    <property type="entry name" value="Ald_DH/histidinol_DH"/>
</dbReference>